<dbReference type="PANTHER" id="PTHR43465:SF2">
    <property type="entry name" value="DUF1680 DOMAIN PROTEIN (AFU_ORTHOLOGUE AFUA_1G08910)"/>
    <property type="match status" value="1"/>
</dbReference>
<dbReference type="InterPro" id="IPR012341">
    <property type="entry name" value="6hp_glycosidase-like_sf"/>
</dbReference>
<evidence type="ECO:0000259" key="3">
    <source>
        <dbReference type="Pfam" id="PF20737"/>
    </source>
</evidence>
<dbReference type="RefSeq" id="WP_203706871.1">
    <property type="nucleotide sequence ID" value="NZ_BONC01000059.1"/>
</dbReference>
<dbReference type="Pfam" id="PF20737">
    <property type="entry name" value="Glyco_hydro127C"/>
    <property type="match status" value="1"/>
</dbReference>
<dbReference type="InterPro" id="IPR049174">
    <property type="entry name" value="Beta-AFase-like"/>
</dbReference>
<evidence type="ECO:0000259" key="1">
    <source>
        <dbReference type="Pfam" id="PF07944"/>
    </source>
</evidence>
<evidence type="ECO:0008006" key="6">
    <source>
        <dbReference type="Google" id="ProtNLM"/>
    </source>
</evidence>
<gene>
    <name evidence="4" type="ORF">Air01nite_61450</name>
</gene>
<dbReference type="Gene3D" id="1.50.10.10">
    <property type="match status" value="1"/>
</dbReference>
<dbReference type="InterPro" id="IPR049049">
    <property type="entry name" value="Beta-AFase-like_GH127_C"/>
</dbReference>
<feature type="domain" description="Non-reducing end beta-L-arabinofuranosidase-like GH127 C-terminal" evidence="3">
    <location>
        <begin position="522"/>
        <end position="628"/>
    </location>
</feature>
<evidence type="ECO:0000313" key="4">
    <source>
        <dbReference type="EMBL" id="GIF60050.1"/>
    </source>
</evidence>
<proteinExistence type="predicted"/>
<protein>
    <recommendedName>
        <fullName evidence="6">Glycoside hydrolase family 127 protein</fullName>
    </recommendedName>
</protein>
<keyword evidence="5" id="KW-1185">Reference proteome</keyword>
<organism evidence="4 5">
    <name type="scientific">Asanoa iriomotensis</name>
    <dbReference type="NCBI Taxonomy" id="234613"/>
    <lineage>
        <taxon>Bacteria</taxon>
        <taxon>Bacillati</taxon>
        <taxon>Actinomycetota</taxon>
        <taxon>Actinomycetes</taxon>
        <taxon>Micromonosporales</taxon>
        <taxon>Micromonosporaceae</taxon>
        <taxon>Asanoa</taxon>
    </lineage>
</organism>
<evidence type="ECO:0000259" key="2">
    <source>
        <dbReference type="Pfam" id="PF20736"/>
    </source>
</evidence>
<dbReference type="SUPFAM" id="SSF48208">
    <property type="entry name" value="Six-hairpin glycosidases"/>
    <property type="match status" value="1"/>
</dbReference>
<sequence>MAASDPTGGRPVDPSRGALRPLGLAEARITAGFWADRQRVISEGSLDHARAWMDKVGWTGNFMIGAATGPAEHRGREFADSEVYKLIEAMSWETGRNNDPARKREIDELVALIGGAQEKDGYLNTAYGRPGQAPRWSDLEWGHELYCAGHLLQAAVADTRVHGPGPLLEIARRTADHICETFGADGSTGICGHPEIEPALVELYRVTGERRYLEQARLFVERRGHQTLAPHQFGWSYFSDDIPVRAATVLRGHAVRALYLACGVVDVAVETGDDELLTAVKNQFDRTLARRTYLTGGMGSRHMDEAFSDDFVLPSDRAYSESCASVAAVMLAWRLLLATGDARYADVIERILYNVVATAIEDDGRAFFYAHSLHQRTPTRALPDDEEQLGFGGGPRAPWFEVSCCLPNVSRLLASLSTYLAVADDEGLRIMQYADATVDTRLADGRRVALETTTAYPHDGDVTIRITATDGGEWPLTLRVPAWADGATVTVGGVPEPVTGTLTLRRAFAAGDEIRLHLPMAPRFTSPDPRIDAVRGCVAVERGPVVYCAESPVGEPLGDLDLLRVDPGRAPADGDEGVEVWGGLAAATDATWPYDEPVGDDPPLGLIRLLPYHRWARRGPATMRVWLPTVQSPRARSTDG</sequence>
<feature type="domain" description="Non-reducing end beta-L-arabinofuranosidase-like GH127 catalytic" evidence="1">
    <location>
        <begin position="28"/>
        <end position="417"/>
    </location>
</feature>
<evidence type="ECO:0000313" key="5">
    <source>
        <dbReference type="Proteomes" id="UP000624325"/>
    </source>
</evidence>
<comment type="caution">
    <text evidence="4">The sequence shown here is derived from an EMBL/GenBank/DDBJ whole genome shotgun (WGS) entry which is preliminary data.</text>
</comment>
<dbReference type="EMBL" id="BONC01000059">
    <property type="protein sequence ID" value="GIF60050.1"/>
    <property type="molecule type" value="Genomic_DNA"/>
</dbReference>
<dbReference type="InterPro" id="IPR012878">
    <property type="entry name" value="Beta-AFase-like_GH127_cat"/>
</dbReference>
<dbReference type="InterPro" id="IPR049046">
    <property type="entry name" value="Beta-AFase-like_GH127_middle"/>
</dbReference>
<dbReference type="Pfam" id="PF07944">
    <property type="entry name" value="Beta-AFase-like_GH127_cat"/>
    <property type="match status" value="1"/>
</dbReference>
<dbReference type="Proteomes" id="UP000624325">
    <property type="component" value="Unassembled WGS sequence"/>
</dbReference>
<feature type="domain" description="Non-reducing end beta-L-arabinofuranosidase-like GH127 middle" evidence="2">
    <location>
        <begin position="428"/>
        <end position="520"/>
    </location>
</feature>
<dbReference type="PANTHER" id="PTHR43465">
    <property type="entry name" value="DUF1680 DOMAIN PROTEIN (AFU_ORTHOLOGUE AFUA_1G08910)"/>
    <property type="match status" value="1"/>
</dbReference>
<name>A0ABQ4CBA5_9ACTN</name>
<dbReference type="InterPro" id="IPR008928">
    <property type="entry name" value="6-hairpin_glycosidase_sf"/>
</dbReference>
<reference evidence="4 5" key="1">
    <citation type="submission" date="2021-01" db="EMBL/GenBank/DDBJ databases">
        <title>Whole genome shotgun sequence of Asanoa iriomotensis NBRC 100142.</title>
        <authorList>
            <person name="Komaki H."/>
            <person name="Tamura T."/>
        </authorList>
    </citation>
    <scope>NUCLEOTIDE SEQUENCE [LARGE SCALE GENOMIC DNA]</scope>
    <source>
        <strain evidence="4 5">NBRC 100142</strain>
    </source>
</reference>
<accession>A0ABQ4CBA5</accession>
<dbReference type="Pfam" id="PF20736">
    <property type="entry name" value="Glyco_hydro127M"/>
    <property type="match status" value="1"/>
</dbReference>